<comment type="caution">
    <text evidence="1">The sequence shown here is derived from an EMBL/GenBank/DDBJ whole genome shotgun (WGS) entry which is preliminary data.</text>
</comment>
<evidence type="ECO:0000313" key="1">
    <source>
        <dbReference type="EMBL" id="OAN52914.1"/>
    </source>
</evidence>
<organism evidence="1 2">
    <name type="scientific">Magnetospirillum moscoviense</name>
    <dbReference type="NCBI Taxonomy" id="1437059"/>
    <lineage>
        <taxon>Bacteria</taxon>
        <taxon>Pseudomonadati</taxon>
        <taxon>Pseudomonadota</taxon>
        <taxon>Alphaproteobacteria</taxon>
        <taxon>Rhodospirillales</taxon>
        <taxon>Rhodospirillaceae</taxon>
        <taxon>Magnetospirillum</taxon>
    </lineage>
</organism>
<evidence type="ECO:0000313" key="2">
    <source>
        <dbReference type="Proteomes" id="UP000078543"/>
    </source>
</evidence>
<dbReference type="RefSeq" id="WP_068499009.1">
    <property type="nucleotide sequence ID" value="NZ_LWQU01000127.1"/>
</dbReference>
<dbReference type="Proteomes" id="UP000078543">
    <property type="component" value="Unassembled WGS sequence"/>
</dbReference>
<dbReference type="EMBL" id="LWQU01000127">
    <property type="protein sequence ID" value="OAN52914.1"/>
    <property type="molecule type" value="Genomic_DNA"/>
</dbReference>
<protein>
    <submittedName>
        <fullName evidence="1">Uncharacterized protein</fullName>
    </submittedName>
</protein>
<proteinExistence type="predicted"/>
<dbReference type="STRING" id="1437059.A6A05_10130"/>
<name>A0A178MTA9_9PROT</name>
<reference evidence="1 2" key="1">
    <citation type="submission" date="2016-04" db="EMBL/GenBank/DDBJ databases">
        <title>Draft genome sequence of freshwater magnetotactic bacteria Magnetospirillum marisnigri SP-1 and Magnetospirillum moscoviense BB-1.</title>
        <authorList>
            <person name="Koziaeva V."/>
            <person name="Dziuba M.V."/>
            <person name="Ivanov T.M."/>
            <person name="Kuznetsov B."/>
            <person name="Grouzdev D.S."/>
        </authorList>
    </citation>
    <scope>NUCLEOTIDE SEQUENCE [LARGE SCALE GENOMIC DNA]</scope>
    <source>
        <strain evidence="1 2">BB-1</strain>
    </source>
</reference>
<sequence length="77" mass="7993">MWIATLADDAIQDLRPVQDLAGSGPPFQRLAALLGRGEFTACGIDAPLSVPRSVMPPGGRAALVKAVDDLPLDGRPS</sequence>
<keyword evidence="2" id="KW-1185">Reference proteome</keyword>
<accession>A0A178MTA9</accession>
<dbReference type="AlphaFoldDB" id="A0A178MTA9"/>
<gene>
    <name evidence="1" type="ORF">A6A05_10130</name>
</gene>